<accession>A0A381VX17</accession>
<evidence type="ECO:0008006" key="3">
    <source>
        <dbReference type="Google" id="ProtNLM"/>
    </source>
</evidence>
<gene>
    <name evidence="2" type="ORF">METZ01_LOCUS97007</name>
</gene>
<reference evidence="2" key="1">
    <citation type="submission" date="2018-05" db="EMBL/GenBank/DDBJ databases">
        <authorList>
            <person name="Lanie J.A."/>
            <person name="Ng W.-L."/>
            <person name="Kazmierczak K.M."/>
            <person name="Andrzejewski T.M."/>
            <person name="Davidsen T.M."/>
            <person name="Wayne K.J."/>
            <person name="Tettelin H."/>
            <person name="Glass J.I."/>
            <person name="Rusch D."/>
            <person name="Podicherti R."/>
            <person name="Tsui H.-C.T."/>
            <person name="Winkler M.E."/>
        </authorList>
    </citation>
    <scope>NUCLEOTIDE SEQUENCE</scope>
</reference>
<name>A0A381VX17_9ZZZZ</name>
<dbReference type="AlphaFoldDB" id="A0A381VX17"/>
<organism evidence="2">
    <name type="scientific">marine metagenome</name>
    <dbReference type="NCBI Taxonomy" id="408172"/>
    <lineage>
        <taxon>unclassified sequences</taxon>
        <taxon>metagenomes</taxon>
        <taxon>ecological metagenomes</taxon>
    </lineage>
</organism>
<protein>
    <recommendedName>
        <fullName evidence="3">Cytochrome c domain-containing protein</fullName>
    </recommendedName>
</protein>
<evidence type="ECO:0000313" key="2">
    <source>
        <dbReference type="EMBL" id="SVA44153.1"/>
    </source>
</evidence>
<evidence type="ECO:0000256" key="1">
    <source>
        <dbReference type="SAM" id="MobiDB-lite"/>
    </source>
</evidence>
<sequence>MSRRNNGWKRNVGALVLVFSLGAGAPAASSGQAPNGPDVNPTAVTFHKDIEPILQRSCQNCHREESVAPMSLLTYADARPWARAMKRRTAMGPRAGVMPPWYVERNIGIQDYKYDPSLSDTEVALIATWADNGAPRGNPADAPPARDFGDGGWTIGAPDLVTVLPEIIVGGDQPDWWGEIETTPVGNTANRYVEALEFREVNDVLDTEDSRETVGGRFVFHHMIWSTQVVEDDSEQDVTRSRDTTTGWPVHEVGRNADTFDPRAGRLLAANSSVVSNSVHLHSNGRDTKAHLEIAWKFHPEGYEPELKRARRGLGDGLNIDIRPEEAGQELHAYTVLQQHQKLTTFEPHLHAPGQRMCLEAIWGNHIETLTCAGYDHNWVRTYEYADQAAPILPKGTILHITGFMDNTTANRNVPDPRNWQGSGNRSVTNMFIDLGIGVQLSDEEFLRQMEERRRAIGWQLGDHVIGCPLCPYDDLTVADVADEDEETETTESETLQQ</sequence>
<dbReference type="EMBL" id="UINC01009875">
    <property type="protein sequence ID" value="SVA44153.1"/>
    <property type="molecule type" value="Genomic_DNA"/>
</dbReference>
<proteinExistence type="predicted"/>
<feature type="region of interest" description="Disordered" evidence="1">
    <location>
        <begin position="235"/>
        <end position="257"/>
    </location>
</feature>